<protein>
    <submittedName>
        <fullName evidence="1">Uncharacterized protein</fullName>
    </submittedName>
</protein>
<dbReference type="Proteomes" id="UP000010433">
    <property type="component" value="Unassembled WGS sequence"/>
</dbReference>
<dbReference type="HOGENOM" id="CLU_3064854_0_0_10"/>
<proteinExistence type="predicted"/>
<evidence type="ECO:0000313" key="1">
    <source>
        <dbReference type="EMBL" id="EKX98924.1"/>
    </source>
</evidence>
<dbReference type="EMBL" id="AMEP01000106">
    <property type="protein sequence ID" value="EKX98924.1"/>
    <property type="molecule type" value="Genomic_DNA"/>
</dbReference>
<dbReference type="AlphaFoldDB" id="L1N6P1"/>
<name>L1N6P1_9BACT</name>
<keyword evidence="2" id="KW-1185">Reference proteome</keyword>
<evidence type="ECO:0000313" key="2">
    <source>
        <dbReference type="Proteomes" id="UP000010433"/>
    </source>
</evidence>
<organism evidence="1 2">
    <name type="scientific">Hoylesella saccharolytica F0055</name>
    <dbReference type="NCBI Taxonomy" id="1127699"/>
    <lineage>
        <taxon>Bacteria</taxon>
        <taxon>Pseudomonadati</taxon>
        <taxon>Bacteroidota</taxon>
        <taxon>Bacteroidia</taxon>
        <taxon>Bacteroidales</taxon>
        <taxon>Prevotellaceae</taxon>
        <taxon>Hoylesella</taxon>
    </lineage>
</organism>
<sequence length="53" mass="6079">MQSYSKNGIFAYNESIICYHYNIAVVNGMPHPQNKAATPYTLHNRRDVENYSG</sequence>
<accession>L1N6P1</accession>
<gene>
    <name evidence="1" type="ORF">HMPREF9151_01839</name>
</gene>
<reference evidence="1 2" key="1">
    <citation type="submission" date="2012-05" db="EMBL/GenBank/DDBJ databases">
        <authorList>
            <person name="Weinstock G."/>
            <person name="Sodergren E."/>
            <person name="Lobos E.A."/>
            <person name="Fulton L."/>
            <person name="Fulton R."/>
            <person name="Courtney L."/>
            <person name="Fronick C."/>
            <person name="O'Laughlin M."/>
            <person name="Godfrey J."/>
            <person name="Wilson R.M."/>
            <person name="Miner T."/>
            <person name="Farmer C."/>
            <person name="Delehaunty K."/>
            <person name="Cordes M."/>
            <person name="Minx P."/>
            <person name="Tomlinson C."/>
            <person name="Chen J."/>
            <person name="Wollam A."/>
            <person name="Pepin K.H."/>
            <person name="Bhonagiri V."/>
            <person name="Zhang X."/>
            <person name="Suruliraj S."/>
            <person name="Warren W."/>
            <person name="Mitreva M."/>
            <person name="Mardis E.R."/>
            <person name="Wilson R.K."/>
        </authorList>
    </citation>
    <scope>NUCLEOTIDE SEQUENCE [LARGE SCALE GENOMIC DNA]</scope>
    <source>
        <strain evidence="1 2">F0055</strain>
    </source>
</reference>
<comment type="caution">
    <text evidence="1">The sequence shown here is derived from an EMBL/GenBank/DDBJ whole genome shotgun (WGS) entry which is preliminary data.</text>
</comment>